<dbReference type="Proteomes" id="UP001385951">
    <property type="component" value="Unassembled WGS sequence"/>
</dbReference>
<keyword evidence="2" id="KW-0067">ATP-binding</keyword>
<dbReference type="GO" id="GO:0004386">
    <property type="term" value="F:helicase activity"/>
    <property type="evidence" value="ECO:0007669"/>
    <property type="project" value="UniProtKB-KW"/>
</dbReference>
<gene>
    <name evidence="4" type="ORF">QCA50_011295</name>
</gene>
<dbReference type="SMART" id="SM00490">
    <property type="entry name" value="HELICc"/>
    <property type="match status" value="1"/>
</dbReference>
<reference evidence="4 5" key="1">
    <citation type="submission" date="2022-09" db="EMBL/GenBank/DDBJ databases">
        <authorList>
            <person name="Palmer J.M."/>
        </authorList>
    </citation>
    <scope>NUCLEOTIDE SEQUENCE [LARGE SCALE GENOMIC DNA]</scope>
    <source>
        <strain evidence="4 5">DSM 7382</strain>
    </source>
</reference>
<evidence type="ECO:0000313" key="4">
    <source>
        <dbReference type="EMBL" id="KAK7685432.1"/>
    </source>
</evidence>
<dbReference type="EMBL" id="JASBNA010000020">
    <property type="protein sequence ID" value="KAK7685432.1"/>
    <property type="molecule type" value="Genomic_DNA"/>
</dbReference>
<dbReference type="Gene3D" id="3.40.50.300">
    <property type="entry name" value="P-loop containing nucleotide triphosphate hydrolases"/>
    <property type="match status" value="1"/>
</dbReference>
<dbReference type="PANTHER" id="PTHR44533">
    <property type="entry name" value="DEAD/H RNA HELICASE, PUTATIVE-RELATED"/>
    <property type="match status" value="1"/>
</dbReference>
<dbReference type="InterPro" id="IPR027417">
    <property type="entry name" value="P-loop_NTPase"/>
</dbReference>
<evidence type="ECO:0000259" key="3">
    <source>
        <dbReference type="PROSITE" id="PS51194"/>
    </source>
</evidence>
<dbReference type="InterPro" id="IPR001650">
    <property type="entry name" value="Helicase_C-like"/>
</dbReference>
<accession>A0AAW0FZ82</accession>
<keyword evidence="5" id="KW-1185">Reference proteome</keyword>
<name>A0AAW0FZ82_9APHY</name>
<keyword evidence="2" id="KW-0547">Nucleotide-binding</keyword>
<keyword evidence="2" id="KW-0347">Helicase</keyword>
<dbReference type="Pfam" id="PF26076">
    <property type="entry name" value="WHD_DDX60"/>
    <property type="match status" value="1"/>
</dbReference>
<protein>
    <recommendedName>
        <fullName evidence="3">Helicase C-terminal domain-containing protein</fullName>
    </recommendedName>
</protein>
<evidence type="ECO:0000256" key="2">
    <source>
        <dbReference type="ARBA" id="ARBA00022806"/>
    </source>
</evidence>
<proteinExistence type="predicted"/>
<dbReference type="GO" id="GO:0016787">
    <property type="term" value="F:hydrolase activity"/>
    <property type="evidence" value="ECO:0007669"/>
    <property type="project" value="UniProtKB-KW"/>
</dbReference>
<keyword evidence="1" id="KW-0378">Hydrolase</keyword>
<comment type="caution">
    <text evidence="4">The sequence shown here is derived from an EMBL/GenBank/DDBJ whole genome shotgun (WGS) entry which is preliminary data.</text>
</comment>
<feature type="domain" description="Helicase C-terminal" evidence="3">
    <location>
        <begin position="56"/>
        <end position="230"/>
    </location>
</feature>
<evidence type="ECO:0000313" key="5">
    <source>
        <dbReference type="Proteomes" id="UP001385951"/>
    </source>
</evidence>
<dbReference type="PROSITE" id="PS51194">
    <property type="entry name" value="HELICASE_CTER"/>
    <property type="match status" value="1"/>
</dbReference>
<organism evidence="4 5">
    <name type="scientific">Cerrena zonata</name>
    <dbReference type="NCBI Taxonomy" id="2478898"/>
    <lineage>
        <taxon>Eukaryota</taxon>
        <taxon>Fungi</taxon>
        <taxon>Dikarya</taxon>
        <taxon>Basidiomycota</taxon>
        <taxon>Agaricomycotina</taxon>
        <taxon>Agaricomycetes</taxon>
        <taxon>Polyporales</taxon>
        <taxon>Cerrenaceae</taxon>
        <taxon>Cerrena</taxon>
    </lineage>
</organism>
<sequence>MAQALLDGLERLENKWRKCPEWKEKLSRWETWKAGEKDRKRQAEKLSKQARGKSDEIIEHYTSWEEIFDPSDPLSQFSFATPTGSYTIEDLKDDLARLSWANIPAWAKDCLRRGIAVHHAGMNKQYRTLVESLFRLGFVRVVIATGTLALGINAPAKTSVFCGDSPYLTALQYRQCAGRAGRRGYDLLGKVVFYGIAMDRAQRLVLSKLPALGGNFPLTSTMVLRLFNLLHGSNNARTAVDAVRRLMSLPQISFLFDTGRHQLLHHVRFSIDYLRRAGLLDSSGKPIDLCGIAAHLYYTEPSNLALVALFQGGVIHQICSQSSRIDAKRDFVLLMAHLFNRQKMPKVYTSASNVKERIKKSASVVILPPLPDHAKSLLMKHNAEILDIFVSYAKAFATRYRDELGQDNILPFSLKKYPVHSFSNSSERFLLKLHASALSVKARSMFVANSGHSDDFGSISELSQTARTGLHLNDHAIPTMESFTQSSDDFSFTLNAYLLDFYTHGQKAPLVIANGIRQNDLWYLLQDFTLVLKATRSSLEELLLGVAKDVQEGDGDTSEAESTTAVDPAEVDEDGKFISEGSGGDSVTAVEGLSRPVGISDGNWNVFTVIDEVTTEFEEKFKGMWA</sequence>
<dbReference type="GO" id="GO:0005737">
    <property type="term" value="C:cytoplasm"/>
    <property type="evidence" value="ECO:0007669"/>
    <property type="project" value="TreeGrafter"/>
</dbReference>
<evidence type="ECO:0000256" key="1">
    <source>
        <dbReference type="ARBA" id="ARBA00022801"/>
    </source>
</evidence>
<dbReference type="AlphaFoldDB" id="A0AAW0FZ82"/>
<dbReference type="InterPro" id="IPR059032">
    <property type="entry name" value="WHD_DDX60"/>
</dbReference>
<dbReference type="Pfam" id="PF00271">
    <property type="entry name" value="Helicase_C"/>
    <property type="match status" value="1"/>
</dbReference>
<dbReference type="PANTHER" id="PTHR44533:SF4">
    <property type="entry name" value="DEAD_H RNA HELICASE, PUTATIVE-RELATED"/>
    <property type="match status" value="1"/>
</dbReference>
<dbReference type="InterPro" id="IPR052431">
    <property type="entry name" value="SKI2_subfamily_helicases"/>
</dbReference>
<dbReference type="SUPFAM" id="SSF52540">
    <property type="entry name" value="P-loop containing nucleoside triphosphate hydrolases"/>
    <property type="match status" value="1"/>
</dbReference>